<dbReference type="SUPFAM" id="SSF46785">
    <property type="entry name" value="Winged helix' DNA-binding domain"/>
    <property type="match status" value="1"/>
</dbReference>
<dbReference type="AlphaFoldDB" id="A0A495X3B0"/>
<dbReference type="PANTHER" id="PTHR33169">
    <property type="entry name" value="PADR-FAMILY TRANSCRIPTIONAL REGULATOR"/>
    <property type="match status" value="1"/>
</dbReference>
<feature type="domain" description="Transcription regulator PadR N-terminal" evidence="1">
    <location>
        <begin position="14"/>
        <end position="89"/>
    </location>
</feature>
<evidence type="ECO:0000313" key="3">
    <source>
        <dbReference type="Proteomes" id="UP000272729"/>
    </source>
</evidence>
<keyword evidence="2" id="KW-0238">DNA-binding</keyword>
<dbReference type="InterPro" id="IPR052509">
    <property type="entry name" value="Metal_resp_DNA-bind_regulator"/>
</dbReference>
<dbReference type="EMBL" id="RBXR01000001">
    <property type="protein sequence ID" value="RKT68006.1"/>
    <property type="molecule type" value="Genomic_DNA"/>
</dbReference>
<dbReference type="InterPro" id="IPR005149">
    <property type="entry name" value="Tscrpt_reg_PadR_N"/>
</dbReference>
<comment type="caution">
    <text evidence="2">The sequence shown here is derived from an EMBL/GenBank/DDBJ whole genome shotgun (WGS) entry which is preliminary data.</text>
</comment>
<organism evidence="2 3">
    <name type="scientific">Saccharothrix variisporea</name>
    <dbReference type="NCBI Taxonomy" id="543527"/>
    <lineage>
        <taxon>Bacteria</taxon>
        <taxon>Bacillati</taxon>
        <taxon>Actinomycetota</taxon>
        <taxon>Actinomycetes</taxon>
        <taxon>Pseudonocardiales</taxon>
        <taxon>Pseudonocardiaceae</taxon>
        <taxon>Saccharothrix</taxon>
    </lineage>
</organism>
<dbReference type="Gene3D" id="1.10.10.10">
    <property type="entry name" value="Winged helix-like DNA-binding domain superfamily/Winged helix DNA-binding domain"/>
    <property type="match status" value="1"/>
</dbReference>
<protein>
    <submittedName>
        <fullName evidence="2">DNA-binding PadR family transcriptional regulator</fullName>
    </submittedName>
</protein>
<dbReference type="GO" id="GO:0003677">
    <property type="term" value="F:DNA binding"/>
    <property type="evidence" value="ECO:0007669"/>
    <property type="project" value="UniProtKB-KW"/>
</dbReference>
<evidence type="ECO:0000259" key="1">
    <source>
        <dbReference type="Pfam" id="PF03551"/>
    </source>
</evidence>
<dbReference type="OrthoDB" id="8443918at2"/>
<dbReference type="PANTHER" id="PTHR33169:SF27">
    <property type="entry name" value="TRANSCRIPTIONAL REGULATOR PADR FAMILY PROTEIN"/>
    <property type="match status" value="1"/>
</dbReference>
<accession>A0A495X3B0</accession>
<name>A0A495X3B0_9PSEU</name>
<gene>
    <name evidence="2" type="ORF">DFJ66_1187</name>
</gene>
<reference evidence="2 3" key="1">
    <citation type="submission" date="2018-10" db="EMBL/GenBank/DDBJ databases">
        <title>Sequencing the genomes of 1000 actinobacteria strains.</title>
        <authorList>
            <person name="Klenk H.-P."/>
        </authorList>
    </citation>
    <scope>NUCLEOTIDE SEQUENCE [LARGE SCALE GENOMIC DNA]</scope>
    <source>
        <strain evidence="2 3">DSM 43911</strain>
    </source>
</reference>
<dbReference type="Pfam" id="PF03551">
    <property type="entry name" value="PadR"/>
    <property type="match status" value="1"/>
</dbReference>
<proteinExistence type="predicted"/>
<dbReference type="InterPro" id="IPR036388">
    <property type="entry name" value="WH-like_DNA-bd_sf"/>
</dbReference>
<sequence>MARYRRANPLALAVLGLLQERSMHPYEMATTLRQRHKEDSIKLNYGSLYTVVESLEKHGFVEALEARREGRRPERTVYGLTAEGRAELHDWLRELIGTPVKEYPRFEAGLSLVGLLAPGAVAELLRGRVSALDAQAVALRETVSWLRGQGLPELTWVELDYRVAMLDAERAWVRRFAASVEEGAVGGMEAWRAWHENGAEPGGLGPG</sequence>
<dbReference type="Proteomes" id="UP000272729">
    <property type="component" value="Unassembled WGS sequence"/>
</dbReference>
<keyword evidence="3" id="KW-1185">Reference proteome</keyword>
<dbReference type="InterPro" id="IPR036390">
    <property type="entry name" value="WH_DNA-bd_sf"/>
</dbReference>
<evidence type="ECO:0000313" key="2">
    <source>
        <dbReference type="EMBL" id="RKT68006.1"/>
    </source>
</evidence>
<dbReference type="RefSeq" id="WP_121218695.1">
    <property type="nucleotide sequence ID" value="NZ_JBIUBA010000013.1"/>
</dbReference>